<keyword evidence="1" id="KW-0732">Signal</keyword>
<feature type="signal peptide" evidence="1">
    <location>
        <begin position="1"/>
        <end position="30"/>
    </location>
</feature>
<dbReference type="KEGG" id="nva:G3M78_00495"/>
<name>A0A7T0BZY5_9BACT</name>
<organism evidence="3 4">
    <name type="scientific">Candidatus Nitrohelix vancouverensis</name>
    <dbReference type="NCBI Taxonomy" id="2705534"/>
    <lineage>
        <taxon>Bacteria</taxon>
        <taxon>Pseudomonadati</taxon>
        <taxon>Nitrospinota/Tectimicrobiota group</taxon>
        <taxon>Nitrospinota</taxon>
        <taxon>Nitrospinia</taxon>
        <taxon>Nitrospinales</taxon>
        <taxon>Nitrospinaceae</taxon>
        <taxon>Candidatus Nitrohelix</taxon>
    </lineage>
</organism>
<evidence type="ECO:0000256" key="1">
    <source>
        <dbReference type="SAM" id="SignalP"/>
    </source>
</evidence>
<evidence type="ECO:0000259" key="2">
    <source>
        <dbReference type="Pfam" id="PF07603"/>
    </source>
</evidence>
<dbReference type="EMBL" id="CP048620">
    <property type="protein sequence ID" value="QPJ63966.1"/>
    <property type="molecule type" value="Genomic_DNA"/>
</dbReference>
<dbReference type="Pfam" id="PF07603">
    <property type="entry name" value="Lcl_C"/>
    <property type="match status" value="1"/>
</dbReference>
<evidence type="ECO:0000313" key="3">
    <source>
        <dbReference type="EMBL" id="QPJ63966.1"/>
    </source>
</evidence>
<evidence type="ECO:0000313" key="4">
    <source>
        <dbReference type="Proteomes" id="UP000594464"/>
    </source>
</evidence>
<protein>
    <submittedName>
        <fullName evidence="3">DUF1566 domain-containing protein</fullName>
    </submittedName>
</protein>
<accession>A0A7T0BZY5</accession>
<dbReference type="InterPro" id="IPR011460">
    <property type="entry name" value="Lcl_C"/>
</dbReference>
<feature type="chain" id="PRO_5032856543" evidence="1">
    <location>
        <begin position="31"/>
        <end position="180"/>
    </location>
</feature>
<proteinExistence type="predicted"/>
<gene>
    <name evidence="3" type="ORF">G3M78_00495</name>
</gene>
<dbReference type="AlphaFoldDB" id="A0A7T0BZY5"/>
<reference evidence="4" key="1">
    <citation type="submission" date="2020-02" db="EMBL/GenBank/DDBJ databases">
        <title>Genomic and physiological characterization of two novel Nitrospinaceae genera.</title>
        <authorList>
            <person name="Mueller A.J."/>
            <person name="Jung M.-Y."/>
            <person name="Strachan C.R."/>
            <person name="Herbold C.W."/>
            <person name="Kirkegaard R.H."/>
            <person name="Daims H."/>
        </authorList>
    </citation>
    <scope>NUCLEOTIDE SEQUENCE [LARGE SCALE GENOMIC DNA]</scope>
</reference>
<feature type="domain" description="Lcl C-terminal" evidence="2">
    <location>
        <begin position="55"/>
        <end position="176"/>
    </location>
</feature>
<dbReference type="PROSITE" id="PS51257">
    <property type="entry name" value="PROKAR_LIPOPROTEIN"/>
    <property type="match status" value="1"/>
</dbReference>
<sequence>MRYGFSRPWILSFFVIASCALLAVSGPVGADEKRQPVEVSSDQKFLDYGDGSILNIETKLMWIKEDYWQMNGKWVNWYTANEYAQRMNNKNFAGYSDWRLPTPEEAQTLYDRRKRNVDKDGDKIYIDTIFPKGPGWSTWTSEDKHNKAVVVSYKDEGGRSYQDKISGEDAFLRLVRGPVS</sequence>
<dbReference type="Proteomes" id="UP000594464">
    <property type="component" value="Chromosome"/>
</dbReference>